<evidence type="ECO:0000256" key="2">
    <source>
        <dbReference type="ARBA" id="ARBA00022475"/>
    </source>
</evidence>
<dbReference type="OrthoDB" id="6783644at2759"/>
<evidence type="ECO:0000256" key="3">
    <source>
        <dbReference type="ARBA" id="ARBA00022606"/>
    </source>
</evidence>
<reference evidence="11 12" key="1">
    <citation type="submission" date="2019-01" db="EMBL/GenBank/DDBJ databases">
        <authorList>
            <person name="Sayadi A."/>
        </authorList>
    </citation>
    <scope>NUCLEOTIDE SEQUENCE [LARGE SCALE GENOMIC DNA]</scope>
</reference>
<proteinExistence type="predicted"/>
<evidence type="ECO:0000256" key="10">
    <source>
        <dbReference type="SAM" id="Phobius"/>
    </source>
</evidence>
<gene>
    <name evidence="11" type="ORF">CALMAC_LOCUS381</name>
</gene>
<sequence>ISGAALIYVALHNQQVVVLFAFTVVFLSNTFLYGYFGQNLVNETSKTFRLAYSTPWYEWHKSNEKMLLLFLINSTSPMELHTGDIYVNYTVCAKCWKLCYTLLLTMRRLI</sequence>
<keyword evidence="8" id="KW-0675">Receptor</keyword>
<keyword evidence="7 10" id="KW-0472">Membrane</keyword>
<evidence type="ECO:0000256" key="9">
    <source>
        <dbReference type="ARBA" id="ARBA00023224"/>
    </source>
</evidence>
<dbReference type="GO" id="GO:0007165">
    <property type="term" value="P:signal transduction"/>
    <property type="evidence" value="ECO:0007669"/>
    <property type="project" value="UniProtKB-KW"/>
</dbReference>
<feature type="non-terminal residue" evidence="11">
    <location>
        <position position="1"/>
    </location>
</feature>
<dbReference type="InterPro" id="IPR004117">
    <property type="entry name" value="7tm6_olfct_rcpt"/>
</dbReference>
<name>A0A653BEN2_CALMS</name>
<evidence type="ECO:0000313" key="11">
    <source>
        <dbReference type="EMBL" id="VEN34046.1"/>
    </source>
</evidence>
<evidence type="ECO:0000256" key="1">
    <source>
        <dbReference type="ARBA" id="ARBA00004651"/>
    </source>
</evidence>
<evidence type="ECO:0000313" key="12">
    <source>
        <dbReference type="Proteomes" id="UP000410492"/>
    </source>
</evidence>
<dbReference type="GO" id="GO:0005886">
    <property type="term" value="C:plasma membrane"/>
    <property type="evidence" value="ECO:0007669"/>
    <property type="project" value="UniProtKB-SubCell"/>
</dbReference>
<dbReference type="EMBL" id="CAACVG010000427">
    <property type="protein sequence ID" value="VEN34046.1"/>
    <property type="molecule type" value="Genomic_DNA"/>
</dbReference>
<evidence type="ECO:0000256" key="7">
    <source>
        <dbReference type="ARBA" id="ARBA00023136"/>
    </source>
</evidence>
<keyword evidence="12" id="KW-1185">Reference proteome</keyword>
<keyword evidence="5" id="KW-0552">Olfaction</keyword>
<dbReference type="GO" id="GO:0005549">
    <property type="term" value="F:odorant binding"/>
    <property type="evidence" value="ECO:0007669"/>
    <property type="project" value="InterPro"/>
</dbReference>
<evidence type="ECO:0000256" key="4">
    <source>
        <dbReference type="ARBA" id="ARBA00022692"/>
    </source>
</evidence>
<dbReference type="Pfam" id="PF02949">
    <property type="entry name" value="7tm_6"/>
    <property type="match status" value="1"/>
</dbReference>
<dbReference type="Proteomes" id="UP000410492">
    <property type="component" value="Unassembled WGS sequence"/>
</dbReference>
<protein>
    <recommendedName>
        <fullName evidence="13">Odorant receptor</fullName>
    </recommendedName>
</protein>
<dbReference type="PANTHER" id="PTHR21137:SF35">
    <property type="entry name" value="ODORANT RECEPTOR 19A-RELATED"/>
    <property type="match status" value="1"/>
</dbReference>
<keyword evidence="9" id="KW-0807">Transducer</keyword>
<evidence type="ECO:0008006" key="13">
    <source>
        <dbReference type="Google" id="ProtNLM"/>
    </source>
</evidence>
<keyword evidence="2" id="KW-1003">Cell membrane</keyword>
<keyword evidence="4 10" id="KW-0812">Transmembrane</keyword>
<keyword evidence="6 10" id="KW-1133">Transmembrane helix</keyword>
<feature type="transmembrane region" description="Helical" evidence="10">
    <location>
        <begin position="16"/>
        <end position="36"/>
    </location>
</feature>
<dbReference type="PANTHER" id="PTHR21137">
    <property type="entry name" value="ODORANT RECEPTOR"/>
    <property type="match status" value="1"/>
</dbReference>
<accession>A0A653BEN2</accession>
<organism evidence="11 12">
    <name type="scientific">Callosobruchus maculatus</name>
    <name type="common">Southern cowpea weevil</name>
    <name type="synonym">Pulse bruchid</name>
    <dbReference type="NCBI Taxonomy" id="64391"/>
    <lineage>
        <taxon>Eukaryota</taxon>
        <taxon>Metazoa</taxon>
        <taxon>Ecdysozoa</taxon>
        <taxon>Arthropoda</taxon>
        <taxon>Hexapoda</taxon>
        <taxon>Insecta</taxon>
        <taxon>Pterygota</taxon>
        <taxon>Neoptera</taxon>
        <taxon>Endopterygota</taxon>
        <taxon>Coleoptera</taxon>
        <taxon>Polyphaga</taxon>
        <taxon>Cucujiformia</taxon>
        <taxon>Chrysomeloidea</taxon>
        <taxon>Chrysomelidae</taxon>
        <taxon>Bruchinae</taxon>
        <taxon>Bruchini</taxon>
        <taxon>Callosobruchus</taxon>
    </lineage>
</organism>
<evidence type="ECO:0000256" key="5">
    <source>
        <dbReference type="ARBA" id="ARBA00022725"/>
    </source>
</evidence>
<comment type="subcellular location">
    <subcellularLocation>
        <location evidence="1">Cell membrane</location>
        <topology evidence="1">Multi-pass membrane protein</topology>
    </subcellularLocation>
</comment>
<dbReference type="GO" id="GO:0004984">
    <property type="term" value="F:olfactory receptor activity"/>
    <property type="evidence" value="ECO:0007669"/>
    <property type="project" value="InterPro"/>
</dbReference>
<dbReference type="AlphaFoldDB" id="A0A653BEN2"/>
<evidence type="ECO:0000256" key="6">
    <source>
        <dbReference type="ARBA" id="ARBA00022989"/>
    </source>
</evidence>
<keyword evidence="3" id="KW-0716">Sensory transduction</keyword>
<evidence type="ECO:0000256" key="8">
    <source>
        <dbReference type="ARBA" id="ARBA00023170"/>
    </source>
</evidence>